<reference evidence="4" key="1">
    <citation type="submission" date="2017-02" db="EMBL/GenBank/DDBJ databases">
        <authorList>
            <person name="Varghese N."/>
            <person name="Submissions S."/>
        </authorList>
    </citation>
    <scope>NUCLEOTIDE SEQUENCE [LARGE SCALE GENOMIC DNA]</scope>
    <source>
        <strain evidence="4">DSM 24412</strain>
    </source>
</reference>
<keyword evidence="3" id="KW-0418">Kinase</keyword>
<keyword evidence="3" id="KW-0808">Transferase</keyword>
<dbReference type="AlphaFoldDB" id="A0A1T5BCZ8"/>
<keyword evidence="1" id="KW-1133">Transmembrane helix</keyword>
<organism evidence="3 4">
    <name type="scientific">Alkalitalea saponilacus</name>
    <dbReference type="NCBI Taxonomy" id="889453"/>
    <lineage>
        <taxon>Bacteria</taxon>
        <taxon>Pseudomonadati</taxon>
        <taxon>Bacteroidota</taxon>
        <taxon>Bacteroidia</taxon>
        <taxon>Marinilabiliales</taxon>
        <taxon>Marinilabiliaceae</taxon>
        <taxon>Alkalitalea</taxon>
    </lineage>
</organism>
<dbReference type="Gene3D" id="3.30.565.10">
    <property type="entry name" value="Histidine kinase-like ATPase, C-terminal domain"/>
    <property type="match status" value="1"/>
</dbReference>
<dbReference type="GO" id="GO:0000155">
    <property type="term" value="F:phosphorelay sensor kinase activity"/>
    <property type="evidence" value="ECO:0007669"/>
    <property type="project" value="InterPro"/>
</dbReference>
<evidence type="ECO:0000256" key="1">
    <source>
        <dbReference type="SAM" id="Phobius"/>
    </source>
</evidence>
<accession>A0A1T5BCZ8</accession>
<keyword evidence="4" id="KW-1185">Reference proteome</keyword>
<dbReference type="Proteomes" id="UP000191055">
    <property type="component" value="Unassembled WGS sequence"/>
</dbReference>
<keyword evidence="1" id="KW-0472">Membrane</keyword>
<dbReference type="InterPro" id="IPR036890">
    <property type="entry name" value="HATPase_C_sf"/>
</dbReference>
<dbReference type="OrthoDB" id="9809908at2"/>
<feature type="domain" description="Signal transduction histidine kinase internal region" evidence="2">
    <location>
        <begin position="434"/>
        <end position="513"/>
    </location>
</feature>
<sequence>MLKITKTLILFYLLINAAAKEVIPPEIPWRAIVYAENNSHNTKWDYDISISLYGNYTEQDSILVANAIKITDELTETLKVEMSTHEHGNLRIWFVDSTNAAYLQKSHFIPDSFELYWHFTTTNDKDENGKYRRRYEIFISQGLIADSLKQTALTNQLARALYPKHLPIGAIYQREWDYFESPHSLFMSSYISEKDPTYLELSDFDKEMIRTIYSSDFDTLLPIAKNTYRRYHLPPWLTQHRYTLLFWPLIFLAFIFTGLVILMHKKYFVKIRHSFLRFNTTAALGLFFFGLLFSLYLNLGYRLDLHNDSGIKWLGILVGSLITIIIGLPLINLFRLLEIAIGKINKHKFWQSLLIFSSTSIIPPATIFAIVFFSSPNTPIKDNPELFVIIYTWLGFTLVGIIRALINFFMVKEREIKVANEIQLSKLRELKTKAELNALHSRINPHFLYNSLNSIAGLCKTNPEKTERMALSLSRLFRYSINREQSDWTTLKEEMEMIHIYLDIEKIRFDDRLDFEIILPDDLAAERIPRFLIQPLVENALKHGISKKVEKGFVKVSINKENNRLFIIVADNGPAFPDDLIPGFGIQSIYDKLEIMYPNRFELHFVNVPEKKIIIKLD</sequence>
<protein>
    <submittedName>
        <fullName evidence="3">Histidine kinase</fullName>
    </submittedName>
</protein>
<evidence type="ECO:0000259" key="2">
    <source>
        <dbReference type="Pfam" id="PF06580"/>
    </source>
</evidence>
<dbReference type="InterPro" id="IPR050640">
    <property type="entry name" value="Bact_2-comp_sensor_kinase"/>
</dbReference>
<dbReference type="GO" id="GO:0016020">
    <property type="term" value="C:membrane"/>
    <property type="evidence" value="ECO:0007669"/>
    <property type="project" value="InterPro"/>
</dbReference>
<keyword evidence="1" id="KW-0812">Transmembrane</keyword>
<dbReference type="PANTHER" id="PTHR34220:SF7">
    <property type="entry name" value="SENSOR HISTIDINE KINASE YPDA"/>
    <property type="match status" value="1"/>
</dbReference>
<feature type="transmembrane region" description="Helical" evidence="1">
    <location>
        <begin position="349"/>
        <end position="374"/>
    </location>
</feature>
<feature type="transmembrane region" description="Helical" evidence="1">
    <location>
        <begin position="386"/>
        <end position="406"/>
    </location>
</feature>
<gene>
    <name evidence="3" type="ORF">SAMN03080601_00484</name>
</gene>
<dbReference type="PANTHER" id="PTHR34220">
    <property type="entry name" value="SENSOR HISTIDINE KINASE YPDA"/>
    <property type="match status" value="1"/>
</dbReference>
<feature type="transmembrane region" description="Helical" evidence="1">
    <location>
        <begin position="275"/>
        <end position="299"/>
    </location>
</feature>
<dbReference type="STRING" id="889453.SAMN03080601_00484"/>
<evidence type="ECO:0000313" key="3">
    <source>
        <dbReference type="EMBL" id="SKB45164.1"/>
    </source>
</evidence>
<name>A0A1T5BCZ8_9BACT</name>
<dbReference type="SUPFAM" id="SSF55874">
    <property type="entry name" value="ATPase domain of HSP90 chaperone/DNA topoisomerase II/histidine kinase"/>
    <property type="match status" value="1"/>
</dbReference>
<evidence type="ECO:0000313" key="4">
    <source>
        <dbReference type="Proteomes" id="UP000191055"/>
    </source>
</evidence>
<dbReference type="InterPro" id="IPR010559">
    <property type="entry name" value="Sig_transdc_His_kin_internal"/>
</dbReference>
<feature type="transmembrane region" description="Helical" evidence="1">
    <location>
        <begin position="311"/>
        <end position="337"/>
    </location>
</feature>
<dbReference type="EMBL" id="FUYV01000002">
    <property type="protein sequence ID" value="SKB45164.1"/>
    <property type="molecule type" value="Genomic_DNA"/>
</dbReference>
<feature type="transmembrane region" description="Helical" evidence="1">
    <location>
        <begin position="244"/>
        <end position="263"/>
    </location>
</feature>
<dbReference type="KEGG" id="asx:CDL62_11495"/>
<dbReference type="RefSeq" id="WP_079556281.1">
    <property type="nucleotide sequence ID" value="NZ_CP021904.1"/>
</dbReference>
<proteinExistence type="predicted"/>
<dbReference type="Pfam" id="PF06580">
    <property type="entry name" value="His_kinase"/>
    <property type="match status" value="1"/>
</dbReference>